<dbReference type="InterPro" id="IPR036388">
    <property type="entry name" value="WH-like_DNA-bd_sf"/>
</dbReference>
<dbReference type="CDD" id="cd17574">
    <property type="entry name" value="REC_OmpR"/>
    <property type="match status" value="1"/>
</dbReference>
<feature type="region of interest" description="Disordered" evidence="5">
    <location>
        <begin position="139"/>
        <end position="159"/>
    </location>
</feature>
<dbReference type="GO" id="GO:0000976">
    <property type="term" value="F:transcription cis-regulatory region binding"/>
    <property type="evidence" value="ECO:0007669"/>
    <property type="project" value="TreeGrafter"/>
</dbReference>
<dbReference type="InterPro" id="IPR011006">
    <property type="entry name" value="CheY-like_superfamily"/>
</dbReference>
<dbReference type="GO" id="GO:0032993">
    <property type="term" value="C:protein-DNA complex"/>
    <property type="evidence" value="ECO:0007669"/>
    <property type="project" value="TreeGrafter"/>
</dbReference>
<dbReference type="AlphaFoldDB" id="A0AA96WCT1"/>
<keyword evidence="2" id="KW-0238">DNA-binding</keyword>
<dbReference type="InterPro" id="IPR000792">
    <property type="entry name" value="Tscrpt_reg_LuxR_C"/>
</dbReference>
<dbReference type="InterPro" id="IPR039420">
    <property type="entry name" value="WalR-like"/>
</dbReference>
<protein>
    <submittedName>
        <fullName evidence="8">Response regulator transcription factor</fullName>
    </submittedName>
</protein>
<proteinExistence type="predicted"/>
<name>A0AA96WCT1_9CYAN</name>
<evidence type="ECO:0000256" key="5">
    <source>
        <dbReference type="SAM" id="MobiDB-lite"/>
    </source>
</evidence>
<evidence type="ECO:0000256" key="1">
    <source>
        <dbReference type="ARBA" id="ARBA00023015"/>
    </source>
</evidence>
<dbReference type="PRINTS" id="PR00038">
    <property type="entry name" value="HTHLUXR"/>
</dbReference>
<evidence type="ECO:0000259" key="6">
    <source>
        <dbReference type="PROSITE" id="PS50043"/>
    </source>
</evidence>
<organism evidence="8">
    <name type="scientific">Leptolyngbya sp. NK1-12</name>
    <dbReference type="NCBI Taxonomy" id="2547451"/>
    <lineage>
        <taxon>Bacteria</taxon>
        <taxon>Bacillati</taxon>
        <taxon>Cyanobacteriota</taxon>
        <taxon>Cyanophyceae</taxon>
        <taxon>Leptolyngbyales</taxon>
        <taxon>Leptolyngbyaceae</taxon>
        <taxon>Leptolyngbya group</taxon>
        <taxon>Leptolyngbya</taxon>
    </lineage>
</organism>
<dbReference type="PANTHER" id="PTHR48111">
    <property type="entry name" value="REGULATOR OF RPOS"/>
    <property type="match status" value="1"/>
</dbReference>
<dbReference type="GO" id="GO:0006355">
    <property type="term" value="P:regulation of DNA-templated transcription"/>
    <property type="evidence" value="ECO:0007669"/>
    <property type="project" value="InterPro"/>
</dbReference>
<feature type="domain" description="HTH luxR-type" evidence="6">
    <location>
        <begin position="153"/>
        <end position="218"/>
    </location>
</feature>
<feature type="compositionally biased region" description="Pro residues" evidence="5">
    <location>
        <begin position="144"/>
        <end position="159"/>
    </location>
</feature>
<dbReference type="SMART" id="SM00448">
    <property type="entry name" value="REC"/>
    <property type="match status" value="1"/>
</dbReference>
<dbReference type="GO" id="GO:0005829">
    <property type="term" value="C:cytosol"/>
    <property type="evidence" value="ECO:0007669"/>
    <property type="project" value="TreeGrafter"/>
</dbReference>
<evidence type="ECO:0000259" key="7">
    <source>
        <dbReference type="PROSITE" id="PS50110"/>
    </source>
</evidence>
<evidence type="ECO:0000256" key="3">
    <source>
        <dbReference type="ARBA" id="ARBA00023163"/>
    </source>
</evidence>
<dbReference type="Gene3D" id="3.40.50.2300">
    <property type="match status" value="1"/>
</dbReference>
<feature type="modified residue" description="4-aspartylphosphate" evidence="4">
    <location>
        <position position="52"/>
    </location>
</feature>
<dbReference type="PANTHER" id="PTHR48111:SF67">
    <property type="entry name" value="TRANSCRIPTIONAL REGULATORY PROTEIN TCTD"/>
    <property type="match status" value="1"/>
</dbReference>
<sequence>MKKVLIVDDDITLRTALTRYLQNRGYSVQEATSGVEGLNLFEQNPPDVVVSDVLMPEMDGLEFCRRLRATRSGQLVPFIFLSTRKDVDDRVQGHQMGADDYLVKPFDPKELVAKIEAQLERSRRIHAEIIRLMQQSHFANSATPPTPPEVPPSPPQPLPLTPAEEKVFWEVIQGFTNKQIGDRLFVSPRTVQTHLSNILSKLHLESRSQLIRYAFERGYRPPAEKSEAD</sequence>
<evidence type="ECO:0000256" key="2">
    <source>
        <dbReference type="ARBA" id="ARBA00023125"/>
    </source>
</evidence>
<evidence type="ECO:0000256" key="4">
    <source>
        <dbReference type="PROSITE-ProRule" id="PRU00169"/>
    </source>
</evidence>
<dbReference type="InterPro" id="IPR016032">
    <property type="entry name" value="Sig_transdc_resp-reg_C-effctor"/>
</dbReference>
<dbReference type="SUPFAM" id="SSF46894">
    <property type="entry name" value="C-terminal effector domain of the bipartite response regulators"/>
    <property type="match status" value="1"/>
</dbReference>
<dbReference type="EMBL" id="CP053586">
    <property type="protein sequence ID" value="WNZ22853.1"/>
    <property type="molecule type" value="Genomic_DNA"/>
</dbReference>
<dbReference type="SMART" id="SM00421">
    <property type="entry name" value="HTH_LUXR"/>
    <property type="match status" value="1"/>
</dbReference>
<dbReference type="RefSeq" id="WP_316434399.1">
    <property type="nucleotide sequence ID" value="NZ_CP053586.1"/>
</dbReference>
<dbReference type="PROSITE" id="PS50043">
    <property type="entry name" value="HTH_LUXR_2"/>
    <property type="match status" value="1"/>
</dbReference>
<dbReference type="PROSITE" id="PS00622">
    <property type="entry name" value="HTH_LUXR_1"/>
    <property type="match status" value="1"/>
</dbReference>
<dbReference type="PROSITE" id="PS50110">
    <property type="entry name" value="RESPONSE_REGULATORY"/>
    <property type="match status" value="1"/>
</dbReference>
<reference evidence="8" key="1">
    <citation type="submission" date="2020-05" db="EMBL/GenBank/DDBJ databases">
        <authorList>
            <person name="Zhu T."/>
            <person name="Keshari N."/>
            <person name="Lu X."/>
        </authorList>
    </citation>
    <scope>NUCLEOTIDE SEQUENCE</scope>
    <source>
        <strain evidence="8">NK1-12</strain>
    </source>
</reference>
<keyword evidence="4" id="KW-0597">Phosphoprotein</keyword>
<evidence type="ECO:0000313" key="8">
    <source>
        <dbReference type="EMBL" id="WNZ22853.1"/>
    </source>
</evidence>
<keyword evidence="1" id="KW-0805">Transcription regulation</keyword>
<dbReference type="InterPro" id="IPR001789">
    <property type="entry name" value="Sig_transdc_resp-reg_receiver"/>
</dbReference>
<dbReference type="Pfam" id="PF00196">
    <property type="entry name" value="GerE"/>
    <property type="match status" value="1"/>
</dbReference>
<accession>A0AA96WCT1</accession>
<dbReference type="Gene3D" id="1.10.10.10">
    <property type="entry name" value="Winged helix-like DNA-binding domain superfamily/Winged helix DNA-binding domain"/>
    <property type="match status" value="1"/>
</dbReference>
<gene>
    <name evidence="8" type="ORF">HJG54_08280</name>
</gene>
<dbReference type="Pfam" id="PF00072">
    <property type="entry name" value="Response_reg"/>
    <property type="match status" value="1"/>
</dbReference>
<dbReference type="SUPFAM" id="SSF52172">
    <property type="entry name" value="CheY-like"/>
    <property type="match status" value="1"/>
</dbReference>
<dbReference type="CDD" id="cd06170">
    <property type="entry name" value="LuxR_C_like"/>
    <property type="match status" value="1"/>
</dbReference>
<feature type="domain" description="Response regulatory" evidence="7">
    <location>
        <begin position="3"/>
        <end position="119"/>
    </location>
</feature>
<keyword evidence="3" id="KW-0804">Transcription</keyword>
<dbReference type="GO" id="GO:0000156">
    <property type="term" value="F:phosphorelay response regulator activity"/>
    <property type="evidence" value="ECO:0007669"/>
    <property type="project" value="TreeGrafter"/>
</dbReference>